<protein>
    <submittedName>
        <fullName evidence="6">Membrane protein US17</fullName>
    </submittedName>
</protein>
<dbReference type="KEGG" id="vg:80527686"/>
<dbReference type="EMBL" id="KR297253">
    <property type="protein sequence ID" value="AKI29721.1"/>
    <property type="molecule type" value="Genomic_DNA"/>
</dbReference>
<dbReference type="RefSeq" id="YP_010790327.1">
    <property type="nucleotide sequence ID" value="NC_075417.1"/>
</dbReference>
<comment type="subcellular location">
    <subcellularLocation>
        <location evidence="1">Membrane</location>
        <topology evidence="1">Multi-pass membrane protein</topology>
    </subcellularLocation>
</comment>
<evidence type="ECO:0000256" key="1">
    <source>
        <dbReference type="ARBA" id="ARBA00004141"/>
    </source>
</evidence>
<accession>A0A0G2UP94</accession>
<feature type="transmembrane region" description="Helical" evidence="5">
    <location>
        <begin position="179"/>
        <end position="199"/>
    </location>
</feature>
<proteinExistence type="predicted"/>
<feature type="transmembrane region" description="Helical" evidence="5">
    <location>
        <begin position="211"/>
        <end position="233"/>
    </location>
</feature>
<name>A0A0G2UP94_9BETA</name>
<feature type="transmembrane region" description="Helical" evidence="5">
    <location>
        <begin position="152"/>
        <end position="173"/>
    </location>
</feature>
<feature type="transmembrane region" description="Helical" evidence="5">
    <location>
        <begin position="94"/>
        <end position="112"/>
    </location>
</feature>
<evidence type="ECO:0000256" key="3">
    <source>
        <dbReference type="ARBA" id="ARBA00022989"/>
    </source>
</evidence>
<keyword evidence="3 5" id="KW-1133">Transmembrane helix</keyword>
<feature type="transmembrane region" description="Helical" evidence="5">
    <location>
        <begin position="124"/>
        <end position="145"/>
    </location>
</feature>
<keyword evidence="2 5" id="KW-0812">Transmembrane</keyword>
<keyword evidence="7" id="KW-1185">Reference proteome</keyword>
<evidence type="ECO:0000256" key="2">
    <source>
        <dbReference type="ARBA" id="ARBA00022692"/>
    </source>
</evidence>
<dbReference type="GeneID" id="80527686"/>
<keyword evidence="4 5" id="KW-0472">Membrane</keyword>
<evidence type="ECO:0000256" key="4">
    <source>
        <dbReference type="ARBA" id="ARBA00023136"/>
    </source>
</evidence>
<dbReference type="GO" id="GO:0016020">
    <property type="term" value="C:membrane"/>
    <property type="evidence" value="ECO:0007669"/>
    <property type="project" value="UniProtKB-SubCell"/>
</dbReference>
<sequence length="270" mass="29732">MTNPCVVKLVKQTQIKDGSCKVFARYRLFTLRLYRTVSLQASCTFIIAATMLLLAPYLHGLDGVCQTGFLPALSLLVPNACLTVLHAKKQHSDSWSVLTSYTLVTSGAVVSANLCVEDIQLVTWAGLLAGVLFVTCTGLSCLGSLHYNRWRLLILVFLIFVGVILIVLSFQSLSLPNKILLGYYVIVLAFMLGVTAFDTSQLFEVSSIRETHVLGLCLYEDLVYCYLLILLILTTESSLAKLTNWMQQFSVPNSEPNKTSSFSSIARSPA</sequence>
<organism evidence="6 7">
    <name type="scientific">Mandrillus leucophaeus cytomegalovirus</name>
    <dbReference type="NCBI Taxonomy" id="1654930"/>
    <lineage>
        <taxon>Viruses</taxon>
        <taxon>Duplodnaviria</taxon>
        <taxon>Heunggongvirae</taxon>
        <taxon>Peploviricota</taxon>
        <taxon>Herviviricetes</taxon>
        <taxon>Herpesvirales</taxon>
        <taxon>Orthoherpesviridae</taxon>
        <taxon>Betaherpesvirinae</taxon>
        <taxon>Cytomegalovirus</taxon>
        <taxon>Cytomegalovirus mandrillinebeta1</taxon>
        <taxon>Mandrilline betaherpesvirus 1</taxon>
    </lineage>
</organism>
<dbReference type="Pfam" id="PF01027">
    <property type="entry name" value="Bax1-I"/>
    <property type="match status" value="1"/>
</dbReference>
<dbReference type="InterPro" id="IPR006214">
    <property type="entry name" value="Bax_inhibitor_1-related"/>
</dbReference>
<evidence type="ECO:0000313" key="6">
    <source>
        <dbReference type="EMBL" id="AKI29721.1"/>
    </source>
</evidence>
<reference evidence="6 7" key="2">
    <citation type="journal article" date="2015" name="Genome Announc.">
        <title>Complete Genome Sequences of Mandrillus leucophaeus and Papio ursinus Cytomegaloviruses.</title>
        <authorList>
            <person name="Blewett E.L."/>
            <person name="Sherrod C.J."/>
            <person name="Texier J.R."/>
            <person name="Conrad T.M."/>
            <person name="Dittmer D.P."/>
        </authorList>
    </citation>
    <scope>NUCLEOTIDE SEQUENCE [LARGE SCALE GENOMIC DNA]</scope>
    <source>
        <strain evidence="6">OCOM6-2</strain>
    </source>
</reference>
<feature type="transmembrane region" description="Helical" evidence="5">
    <location>
        <begin position="37"/>
        <end position="57"/>
    </location>
</feature>
<dbReference type="Proteomes" id="UP000114976">
    <property type="component" value="Segment"/>
</dbReference>
<gene>
    <name evidence="6" type="primary">US17</name>
</gene>
<reference evidence="6 7" key="1">
    <citation type="journal article" date="2003" name="Arch. Virol.">
        <title>Isolation of cytomegalovirus and foamy virus from the drill monkey (Mandrillus leucophaeus) and prevalence of antibodies to these viruses amongst wild-born and captive-bred individuals.</title>
        <authorList>
            <person name="Blewett E.L."/>
            <person name="Lewis J."/>
            <person name="Gadsby E.L."/>
            <person name="Neubauer S.R."/>
            <person name="Eberle R."/>
        </authorList>
    </citation>
    <scope>NUCLEOTIDE SEQUENCE [LARGE SCALE GENOMIC DNA]</scope>
    <source>
        <strain evidence="6">OCOM6-2</strain>
    </source>
</reference>
<evidence type="ECO:0000313" key="7">
    <source>
        <dbReference type="Proteomes" id="UP000114976"/>
    </source>
</evidence>
<evidence type="ECO:0000256" key="5">
    <source>
        <dbReference type="SAM" id="Phobius"/>
    </source>
</evidence>